<evidence type="ECO:0000313" key="2">
    <source>
        <dbReference type="EMBL" id="KFI59262.1"/>
    </source>
</evidence>
<comment type="caution">
    <text evidence="1">The sequence shown here is derived from an EMBL/GenBank/DDBJ whole genome shotgun (WGS) entry which is preliminary data.</text>
</comment>
<reference evidence="2 4" key="2">
    <citation type="submission" date="2014-03" db="EMBL/GenBank/DDBJ databases">
        <title>Genomics of Bifidobacteria.</title>
        <authorList>
            <person name="Ventura M."/>
            <person name="Milani C."/>
            <person name="Lugli G.A."/>
        </authorList>
    </citation>
    <scope>NUCLEOTIDE SEQUENCE [LARGE SCALE GENOMIC DNA]</scope>
    <source>
        <strain evidence="2 4">LMG 11596</strain>
    </source>
</reference>
<keyword evidence="4" id="KW-1185">Reference proteome</keyword>
<dbReference type="Proteomes" id="UP000029074">
    <property type="component" value="Unassembled WGS sequence"/>
</dbReference>
<proteinExistence type="predicted"/>
<evidence type="ECO:0000313" key="3">
    <source>
        <dbReference type="Proteomes" id="UP000003656"/>
    </source>
</evidence>
<organism evidence="1 3">
    <name type="scientific">Bifidobacterium gallicum DSM 20093 = LMG 11596</name>
    <dbReference type="NCBI Taxonomy" id="561180"/>
    <lineage>
        <taxon>Bacteria</taxon>
        <taxon>Bacillati</taxon>
        <taxon>Actinomycetota</taxon>
        <taxon>Actinomycetes</taxon>
        <taxon>Bifidobacteriales</taxon>
        <taxon>Bifidobacteriaceae</taxon>
        <taxon>Bifidobacterium</taxon>
    </lineage>
</organism>
<dbReference type="AlphaFoldDB" id="D1NSR3"/>
<reference evidence="1 3" key="1">
    <citation type="submission" date="2009-11" db="EMBL/GenBank/DDBJ databases">
        <authorList>
            <person name="Weinstock G."/>
            <person name="Sodergren E."/>
            <person name="Clifton S."/>
            <person name="Fulton L."/>
            <person name="Fulton B."/>
            <person name="Courtney L."/>
            <person name="Fronick C."/>
            <person name="Harrison M."/>
            <person name="Strong C."/>
            <person name="Farmer C."/>
            <person name="Delahaunty K."/>
            <person name="Markovic C."/>
            <person name="Hall O."/>
            <person name="Minx P."/>
            <person name="Tomlinson C."/>
            <person name="Mitreva M."/>
            <person name="Nelson J."/>
            <person name="Hou S."/>
            <person name="Wollam A."/>
            <person name="Pepin K.H."/>
            <person name="Johnson M."/>
            <person name="Bhonagiri V."/>
            <person name="Nash W.E."/>
            <person name="Warren W."/>
            <person name="Chinwalla A."/>
            <person name="Mardis E.R."/>
            <person name="Wilson R.K."/>
        </authorList>
    </citation>
    <scope>NUCLEOTIDE SEQUENCE [LARGE SCALE GENOMIC DNA]</scope>
    <source>
        <strain evidence="1 3">DSM 20093</strain>
    </source>
</reference>
<sequence>MEAASMMFVFIRCAVLSYARVLRDISEISEEQLIFCLVVTIGSYMVNTHTQVHIMRLFIIQSCVFAPSDLTNMPFPHCHILRIVVVRALSAAIAVACGTTHIASQEEDERSE</sequence>
<evidence type="ECO:0000313" key="4">
    <source>
        <dbReference type="Proteomes" id="UP000029074"/>
    </source>
</evidence>
<protein>
    <submittedName>
        <fullName evidence="1">Uncharacterized protein</fullName>
    </submittedName>
</protein>
<dbReference type="Proteomes" id="UP000003656">
    <property type="component" value="Unassembled WGS sequence"/>
</dbReference>
<dbReference type="STRING" id="561180.BIFGAL_02823"/>
<accession>D1NSR3</accession>
<dbReference type="EMBL" id="ABXB03000001">
    <property type="protein sequence ID" value="EFA23715.1"/>
    <property type="molecule type" value="Genomic_DNA"/>
</dbReference>
<dbReference type="EMBL" id="JGYW01000004">
    <property type="protein sequence ID" value="KFI59262.1"/>
    <property type="molecule type" value="Genomic_DNA"/>
</dbReference>
<evidence type="ECO:0000313" key="1">
    <source>
        <dbReference type="EMBL" id="EFA23715.1"/>
    </source>
</evidence>
<name>D1NSR3_9BIFI</name>
<gene>
    <name evidence="2" type="ORF">BGLCM_0855</name>
    <name evidence="1" type="ORF">BIFGAL_02823</name>
</gene>